<sequence length="495" mass="54976">MYGYKDNTQQNDKIYVLADTVSNQSCAVPEGKRIPFGWSAAAVGASSKEWVRLFWSVPVSDQPGYLRISVALDLREEVCVEVVTAVTSVQIGMLDIRYASVFQPYQLQLTAAQMALISSEGVELRLVKGRAPLWIFTEGPVEAPLLLPHLLRTPCESFNPWSRLSNTLASMSSLQPFGWLEGCVLDGLLDLEGAVGGGHFRETARKHIQMFFDKQGILRYENPRSEPVDGQVYGIEGTLPFAALAQLEPQHPALEKAIAFWLSERAEDGSIWDGAMLSAEGCYTIAYPMAVLAKIYRRVDLVDSALQQLEIRKNKLVCENALYLRYLSDGSRSFCHWTRAYAWYMLGFARTLRVLQEIIGLPEAILRRIDLLKRELARVAEEVMKYQSQEGLWFVYVNEPYTGVETSGSSAIATALAIGVQLGILDRNILSICDSARGSLAKYVTSDGILHGVTQNNKAGEELQRNGYRILSQMGTGLAAQLEAAMKLVKPYEVS</sequence>
<dbReference type="Proteomes" id="UP000838821">
    <property type="component" value="Unassembled WGS sequence"/>
</dbReference>
<keyword evidence="1" id="KW-0378">Hydrolase</keyword>
<protein>
    <recommendedName>
        <fullName evidence="4">Glycosyl hydrolase</fullName>
    </recommendedName>
</protein>
<keyword evidence="3" id="KW-1185">Reference proteome</keyword>
<evidence type="ECO:0000313" key="3">
    <source>
        <dbReference type="Proteomes" id="UP000838821"/>
    </source>
</evidence>
<organism evidence="2 3">
    <name type="scientific">Paenibacillus allorhizoplanae</name>
    <dbReference type="NCBI Taxonomy" id="2905648"/>
    <lineage>
        <taxon>Bacteria</taxon>
        <taxon>Bacillati</taxon>
        <taxon>Bacillota</taxon>
        <taxon>Bacilli</taxon>
        <taxon>Bacillales</taxon>
        <taxon>Paenibacillaceae</taxon>
        <taxon>Paenibacillus</taxon>
    </lineage>
</organism>
<dbReference type="InterPro" id="IPR008928">
    <property type="entry name" value="6-hairpin_glycosidase_sf"/>
</dbReference>
<dbReference type="Gene3D" id="1.50.10.10">
    <property type="match status" value="1"/>
</dbReference>
<dbReference type="EMBL" id="CAKMMW010000016">
    <property type="protein sequence ID" value="CAH1217681.1"/>
    <property type="molecule type" value="Genomic_DNA"/>
</dbReference>
<dbReference type="Pfam" id="PF07470">
    <property type="entry name" value="Glyco_hydro_88"/>
    <property type="match status" value="1"/>
</dbReference>
<dbReference type="SUPFAM" id="SSF48208">
    <property type="entry name" value="Six-hairpin glycosidases"/>
    <property type="match status" value="1"/>
</dbReference>
<dbReference type="InterPro" id="IPR052043">
    <property type="entry name" value="PolySaccharide_Degr_Enz"/>
</dbReference>
<dbReference type="InterPro" id="IPR012341">
    <property type="entry name" value="6hp_glycosidase-like_sf"/>
</dbReference>
<dbReference type="PANTHER" id="PTHR33886:SF8">
    <property type="entry name" value="UNSATURATED RHAMNOGALACTURONAN HYDROLASE (EUROFUNG)"/>
    <property type="match status" value="1"/>
</dbReference>
<evidence type="ECO:0000256" key="1">
    <source>
        <dbReference type="ARBA" id="ARBA00022801"/>
    </source>
</evidence>
<evidence type="ECO:0000313" key="2">
    <source>
        <dbReference type="EMBL" id="CAH1217681.1"/>
    </source>
</evidence>
<reference evidence="2" key="1">
    <citation type="submission" date="2022-01" db="EMBL/GenBank/DDBJ databases">
        <authorList>
            <person name="Criscuolo A."/>
        </authorList>
    </citation>
    <scope>NUCLEOTIDE SEQUENCE</scope>
    <source>
        <strain evidence="2">CIP111891</strain>
    </source>
</reference>
<dbReference type="RefSeq" id="WP_236290783.1">
    <property type="nucleotide sequence ID" value="NZ_CAKMMW010000016.1"/>
</dbReference>
<dbReference type="PANTHER" id="PTHR33886">
    <property type="entry name" value="UNSATURATED RHAMNOGALACTURONAN HYDROLASE (EUROFUNG)"/>
    <property type="match status" value="1"/>
</dbReference>
<gene>
    <name evidence="2" type="ORF">PAECIP111891_04619</name>
</gene>
<proteinExistence type="predicted"/>
<evidence type="ECO:0008006" key="4">
    <source>
        <dbReference type="Google" id="ProtNLM"/>
    </source>
</evidence>
<name>A0ABM9CNW0_9BACL</name>
<comment type="caution">
    <text evidence="2">The sequence shown here is derived from an EMBL/GenBank/DDBJ whole genome shotgun (WGS) entry which is preliminary data.</text>
</comment>
<accession>A0ABM9CNW0</accession>
<dbReference type="InterPro" id="IPR010905">
    <property type="entry name" value="Glyco_hydro_88"/>
</dbReference>